<gene>
    <name evidence="1" type="ORF">Cboi01_000046700</name>
</gene>
<organism evidence="1 2">
    <name type="scientific">Candida boidinii</name>
    <name type="common">Yeast</name>
    <dbReference type="NCBI Taxonomy" id="5477"/>
    <lineage>
        <taxon>Eukaryota</taxon>
        <taxon>Fungi</taxon>
        <taxon>Dikarya</taxon>
        <taxon>Ascomycota</taxon>
        <taxon>Saccharomycotina</taxon>
        <taxon>Pichiomycetes</taxon>
        <taxon>Pichiales</taxon>
        <taxon>Pichiaceae</taxon>
        <taxon>Ogataea</taxon>
        <taxon>Ogataea/Candida clade</taxon>
    </lineage>
</organism>
<reference evidence="1" key="1">
    <citation type="submission" date="2023-04" db="EMBL/GenBank/DDBJ databases">
        <title>Candida boidinii NBRC 1967.</title>
        <authorList>
            <person name="Ichikawa N."/>
            <person name="Sato H."/>
            <person name="Tonouchi N."/>
        </authorList>
    </citation>
    <scope>NUCLEOTIDE SEQUENCE</scope>
    <source>
        <strain evidence="1">NBRC 1967</strain>
    </source>
</reference>
<sequence>MSQWIPQHLQKRLLKYVLQQLSLFSDIDLPNLDISLGSNSRINLRDLELDSEKINLPGLFVRSGTIDDLTLLLTMSDGVKIDVNGLNLVLAPSTSALTGTETETETDANEEDQYFSLAKSTASLANSVMFADDLDDSEIEGIDNGINSNKDFLFKTEQLLKKQQKTDDNVKGRNENNNDNTTKNSAVSNNDDSSSKFGGMLGRAVEIALSRLRVEVKNTKIILIADPSTIQITIGP</sequence>
<proteinExistence type="predicted"/>
<accession>A0ACB5TFS3</accession>
<comment type="caution">
    <text evidence="1">The sequence shown here is derived from an EMBL/GenBank/DDBJ whole genome shotgun (WGS) entry which is preliminary data.</text>
</comment>
<evidence type="ECO:0000313" key="1">
    <source>
        <dbReference type="EMBL" id="GME87612.1"/>
    </source>
</evidence>
<keyword evidence="2" id="KW-1185">Reference proteome</keyword>
<name>A0ACB5TFS3_CANBO</name>
<evidence type="ECO:0000313" key="2">
    <source>
        <dbReference type="Proteomes" id="UP001165101"/>
    </source>
</evidence>
<dbReference type="EMBL" id="BSXV01000122">
    <property type="protein sequence ID" value="GME87612.1"/>
    <property type="molecule type" value="Genomic_DNA"/>
</dbReference>
<protein>
    <submittedName>
        <fullName evidence="1">Unnamed protein product</fullName>
    </submittedName>
</protein>
<dbReference type="Proteomes" id="UP001165101">
    <property type="component" value="Unassembled WGS sequence"/>
</dbReference>